<dbReference type="GO" id="GO:0016787">
    <property type="term" value="F:hydrolase activity"/>
    <property type="evidence" value="ECO:0007669"/>
    <property type="project" value="UniProtKB-KW"/>
</dbReference>
<dbReference type="AlphaFoldDB" id="A0A5J6N3D1"/>
<evidence type="ECO:0000256" key="1">
    <source>
        <dbReference type="ARBA" id="ARBA00001946"/>
    </source>
</evidence>
<dbReference type="SUPFAM" id="SSF88713">
    <property type="entry name" value="Glycoside hydrolase/deacetylase"/>
    <property type="match status" value="1"/>
</dbReference>
<keyword evidence="2" id="KW-0479">Metal-binding</keyword>
<dbReference type="PANTHER" id="PTHR31609">
    <property type="entry name" value="YDJC DEACETYLASE FAMILY MEMBER"/>
    <property type="match status" value="1"/>
</dbReference>
<dbReference type="PANTHER" id="PTHR31609:SF1">
    <property type="entry name" value="CARBOHYDRATE DEACETYLASE"/>
    <property type="match status" value="1"/>
</dbReference>
<name>A0A5J6N3D1_9PROT</name>
<evidence type="ECO:0008006" key="8">
    <source>
        <dbReference type="Google" id="ProtNLM"/>
    </source>
</evidence>
<keyword evidence="3" id="KW-0378">Hydrolase</keyword>
<evidence type="ECO:0000313" key="7">
    <source>
        <dbReference type="Proteomes" id="UP000325797"/>
    </source>
</evidence>
<evidence type="ECO:0000256" key="2">
    <source>
        <dbReference type="ARBA" id="ARBA00022723"/>
    </source>
</evidence>
<dbReference type="RefSeq" id="WP_151119592.1">
    <property type="nucleotide sequence ID" value="NZ_CP042582.1"/>
</dbReference>
<dbReference type="CDD" id="cd10807">
    <property type="entry name" value="YdjC_like_3"/>
    <property type="match status" value="1"/>
</dbReference>
<accession>A0A5J6N3D1</accession>
<dbReference type="InterPro" id="IPR006879">
    <property type="entry name" value="YdjC-like"/>
</dbReference>
<dbReference type="Gene3D" id="3.20.20.370">
    <property type="entry name" value="Glycoside hydrolase/deacetylase"/>
    <property type="match status" value="1"/>
</dbReference>
<dbReference type="InterPro" id="IPR011330">
    <property type="entry name" value="Glyco_hydro/deAcase_b/a-brl"/>
</dbReference>
<dbReference type="GO" id="GO:0005975">
    <property type="term" value="P:carbohydrate metabolic process"/>
    <property type="evidence" value="ECO:0007669"/>
    <property type="project" value="InterPro"/>
</dbReference>
<protein>
    <recommendedName>
        <fullName evidence="8">ChbG/HpnK family deacetylase</fullName>
    </recommendedName>
</protein>
<dbReference type="EMBL" id="CP042582">
    <property type="protein sequence ID" value="QEX24301.1"/>
    <property type="molecule type" value="Genomic_DNA"/>
</dbReference>
<keyword evidence="5" id="KW-0119">Carbohydrate metabolism</keyword>
<proteinExistence type="predicted"/>
<dbReference type="Pfam" id="PF04794">
    <property type="entry name" value="YdjC"/>
    <property type="match status" value="1"/>
</dbReference>
<keyword evidence="4" id="KW-0460">Magnesium</keyword>
<sequence>MMEGLQVCADDYGLAPGVDRAIRGLVADRRLEATSVMTLFDDLEAEVAALAAIPGPCRIGLHFTLTDHPPLGPMKKTSSGGRLPPLRRLMTLAYARRLDREEIAAELERQFDRLVNALGRKPDFIDGHQHVQALPIVRDAVLDLARRRGVTLRMIRLPPGAAGAILPARVKSRLLDRMGKPLADAAGDRALNRGFLGVRSFHETEPYRALFRRWLAVATQGSLIMCHPGEPDATLMARDPVTSARADEFAYLSGPDYPADRAAWAAMHVA</sequence>
<dbReference type="Proteomes" id="UP000325797">
    <property type="component" value="Chromosome"/>
</dbReference>
<evidence type="ECO:0000256" key="4">
    <source>
        <dbReference type="ARBA" id="ARBA00022842"/>
    </source>
</evidence>
<gene>
    <name evidence="6" type="ORF">FRZ61_42420</name>
</gene>
<evidence type="ECO:0000256" key="3">
    <source>
        <dbReference type="ARBA" id="ARBA00022801"/>
    </source>
</evidence>
<keyword evidence="7" id="KW-1185">Reference proteome</keyword>
<evidence type="ECO:0000256" key="5">
    <source>
        <dbReference type="ARBA" id="ARBA00023277"/>
    </source>
</evidence>
<reference evidence="6 7" key="1">
    <citation type="submission" date="2019-08" db="EMBL/GenBank/DDBJ databases">
        <title>Hyperibacter terrae gen. nov., sp. nov. and Hyperibacter viscosus sp. nov., two new members in the family Rhodospirillaceae isolated from the rhizosphere of Hypericum perforatum.</title>
        <authorList>
            <person name="Noviana Z."/>
        </authorList>
    </citation>
    <scope>NUCLEOTIDE SEQUENCE [LARGE SCALE GENOMIC DNA]</scope>
    <source>
        <strain evidence="6 7">R5959</strain>
    </source>
</reference>
<comment type="cofactor">
    <cofactor evidence="1">
        <name>Mg(2+)</name>
        <dbReference type="ChEBI" id="CHEBI:18420"/>
    </cofactor>
</comment>
<dbReference type="OrthoDB" id="9774177at2"/>
<organism evidence="6 7">
    <name type="scientific">Hypericibacter adhaerens</name>
    <dbReference type="NCBI Taxonomy" id="2602016"/>
    <lineage>
        <taxon>Bacteria</taxon>
        <taxon>Pseudomonadati</taxon>
        <taxon>Pseudomonadota</taxon>
        <taxon>Alphaproteobacteria</taxon>
        <taxon>Rhodospirillales</taxon>
        <taxon>Dongiaceae</taxon>
        <taxon>Hypericibacter</taxon>
    </lineage>
</organism>
<dbReference type="GO" id="GO:0046872">
    <property type="term" value="F:metal ion binding"/>
    <property type="evidence" value="ECO:0007669"/>
    <property type="project" value="UniProtKB-KW"/>
</dbReference>
<dbReference type="GO" id="GO:0019213">
    <property type="term" value="F:deacetylase activity"/>
    <property type="evidence" value="ECO:0007669"/>
    <property type="project" value="TreeGrafter"/>
</dbReference>
<dbReference type="KEGG" id="hadh:FRZ61_42420"/>
<evidence type="ECO:0000313" key="6">
    <source>
        <dbReference type="EMBL" id="QEX24301.1"/>
    </source>
</evidence>